<protein>
    <submittedName>
        <fullName evidence="2">Haloacid dehalogenase-like hydrolase</fullName>
    </submittedName>
</protein>
<accession>A0A4Y8RQ88</accession>
<dbReference type="AlphaFoldDB" id="A0A4Y8RQ88"/>
<comment type="caution">
    <text evidence="2">The sequence shown here is derived from an EMBL/GenBank/DDBJ whole genome shotgun (WGS) entry which is preliminary data.</text>
</comment>
<dbReference type="RefSeq" id="WP_134761016.1">
    <property type="nucleotide sequence ID" value="NZ_SOZD01000002.1"/>
</dbReference>
<name>A0A4Y8RQ88_9HYPH</name>
<dbReference type="InterPro" id="IPR023214">
    <property type="entry name" value="HAD_sf"/>
</dbReference>
<proteinExistence type="predicted"/>
<dbReference type="InterPro" id="IPR036412">
    <property type="entry name" value="HAD-like_sf"/>
</dbReference>
<evidence type="ECO:0000256" key="1">
    <source>
        <dbReference type="SAM" id="SignalP"/>
    </source>
</evidence>
<evidence type="ECO:0000313" key="3">
    <source>
        <dbReference type="Proteomes" id="UP000298179"/>
    </source>
</evidence>
<reference evidence="2 3" key="1">
    <citation type="submission" date="2019-03" db="EMBL/GenBank/DDBJ databases">
        <title>Jiella endophytica sp. nov., a novel endophytic bacterium isolated from root of Ficus microcarpa Linn. f.</title>
        <authorList>
            <person name="Tuo L."/>
        </authorList>
    </citation>
    <scope>NUCLEOTIDE SEQUENCE [LARGE SCALE GENOMIC DNA]</scope>
    <source>
        <strain evidence="2 3">CBS5Q-3</strain>
    </source>
</reference>
<organism evidence="2 3">
    <name type="scientific">Jiella endophytica</name>
    <dbReference type="NCBI Taxonomy" id="2558362"/>
    <lineage>
        <taxon>Bacteria</taxon>
        <taxon>Pseudomonadati</taxon>
        <taxon>Pseudomonadota</taxon>
        <taxon>Alphaproteobacteria</taxon>
        <taxon>Hyphomicrobiales</taxon>
        <taxon>Aurantimonadaceae</taxon>
        <taxon>Jiella</taxon>
    </lineage>
</organism>
<keyword evidence="1" id="KW-0732">Signal</keyword>
<dbReference type="Pfam" id="PF12710">
    <property type="entry name" value="HAD"/>
    <property type="match status" value="1"/>
</dbReference>
<dbReference type="Proteomes" id="UP000298179">
    <property type="component" value="Unassembled WGS sequence"/>
</dbReference>
<dbReference type="SUPFAM" id="SSF56784">
    <property type="entry name" value="HAD-like"/>
    <property type="match status" value="1"/>
</dbReference>
<keyword evidence="3" id="KW-1185">Reference proteome</keyword>
<feature type="chain" id="PRO_5021374297" evidence="1">
    <location>
        <begin position="20"/>
        <end position="325"/>
    </location>
</feature>
<dbReference type="EMBL" id="SOZD01000002">
    <property type="protein sequence ID" value="TFF24847.1"/>
    <property type="molecule type" value="Genomic_DNA"/>
</dbReference>
<keyword evidence="2" id="KW-0378">Hydrolase</keyword>
<sequence length="325" mass="35168">MKVLSGLIFFLAISLLPAAGDPLPSWNDTASKASIVAFVEKVSDPQSPDYVPQELRIATFDNDGTLWSEKPLYFQALYAFDRLQEKAKADPGILTSDVLKAAAAGDMKGAMAGGDKGLIDIVNVSHSGLTVEDFETDVKTWLTTATHPTSGRIYADMIYQPMVELLAYLRDRGFSTYIVSGGGVHFIRAISQEAYNVPPQQVVGSEGATNYSLVDGKPTLMKEGGLQFLDDKAGKPVGIDRHIGRRPIFVAGNSDGDLQMLEWATAGEGPRLGLFVHHTDAKREFAYDRDSSVGRLSDGLDAAGGKGWLLVDMAKDWAVIWPGKQ</sequence>
<evidence type="ECO:0000313" key="2">
    <source>
        <dbReference type="EMBL" id="TFF24847.1"/>
    </source>
</evidence>
<gene>
    <name evidence="2" type="ORF">E3C22_05485</name>
</gene>
<dbReference type="OrthoDB" id="9799365at2"/>
<dbReference type="Gene3D" id="3.40.50.1000">
    <property type="entry name" value="HAD superfamily/HAD-like"/>
    <property type="match status" value="1"/>
</dbReference>
<dbReference type="GO" id="GO:0016787">
    <property type="term" value="F:hydrolase activity"/>
    <property type="evidence" value="ECO:0007669"/>
    <property type="project" value="UniProtKB-KW"/>
</dbReference>
<dbReference type="CDD" id="cd01427">
    <property type="entry name" value="HAD_like"/>
    <property type="match status" value="1"/>
</dbReference>
<feature type="signal peptide" evidence="1">
    <location>
        <begin position="1"/>
        <end position="19"/>
    </location>
</feature>